<evidence type="ECO:0000313" key="1">
    <source>
        <dbReference type="EMBL" id="MBP2476592.1"/>
    </source>
</evidence>
<sequence length="75" mass="8855">MNAHGELSTLQIFSLERPIQGFRTMHLYEELSKVRIQEAHRVSRERRLACQLASARRWRRVSQWAARLADKHSPS</sequence>
<protein>
    <submittedName>
        <fullName evidence="1">Uncharacterized protein</fullName>
    </submittedName>
</protein>
<name>A0ABS5AJN8_9PSEU</name>
<organism evidence="1 2">
    <name type="scientific">Crossiella equi</name>
    <dbReference type="NCBI Taxonomy" id="130796"/>
    <lineage>
        <taxon>Bacteria</taxon>
        <taxon>Bacillati</taxon>
        <taxon>Actinomycetota</taxon>
        <taxon>Actinomycetes</taxon>
        <taxon>Pseudonocardiales</taxon>
        <taxon>Pseudonocardiaceae</taxon>
        <taxon>Crossiella</taxon>
    </lineage>
</organism>
<comment type="caution">
    <text evidence="1">The sequence shown here is derived from an EMBL/GenBank/DDBJ whole genome shotgun (WGS) entry which is preliminary data.</text>
</comment>
<dbReference type="RefSeq" id="WP_086789128.1">
    <property type="nucleotide sequence ID" value="NZ_JAGIOO010000001.1"/>
</dbReference>
<reference evidence="1 2" key="1">
    <citation type="submission" date="2021-03" db="EMBL/GenBank/DDBJ databases">
        <title>Sequencing the genomes of 1000 actinobacteria strains.</title>
        <authorList>
            <person name="Klenk H.-P."/>
        </authorList>
    </citation>
    <scope>NUCLEOTIDE SEQUENCE [LARGE SCALE GENOMIC DNA]</scope>
    <source>
        <strain evidence="1 2">DSM 44580</strain>
    </source>
</reference>
<evidence type="ECO:0000313" key="2">
    <source>
        <dbReference type="Proteomes" id="UP001519363"/>
    </source>
</evidence>
<gene>
    <name evidence="1" type="ORF">JOF53_005464</name>
</gene>
<dbReference type="Proteomes" id="UP001519363">
    <property type="component" value="Unassembled WGS sequence"/>
</dbReference>
<accession>A0ABS5AJN8</accession>
<proteinExistence type="predicted"/>
<keyword evidence="2" id="KW-1185">Reference proteome</keyword>
<dbReference type="EMBL" id="JAGIOO010000001">
    <property type="protein sequence ID" value="MBP2476592.1"/>
    <property type="molecule type" value="Genomic_DNA"/>
</dbReference>